<dbReference type="OrthoDB" id="164148at2759"/>
<evidence type="ECO:0000256" key="1">
    <source>
        <dbReference type="SAM" id="MobiDB-lite"/>
    </source>
</evidence>
<name>A0A8T1VGZ3_9STRA</name>
<dbReference type="EMBL" id="JAGDFM010000305">
    <property type="protein sequence ID" value="KAG7380206.1"/>
    <property type="molecule type" value="Genomic_DNA"/>
</dbReference>
<gene>
    <name evidence="2" type="ORF">PHYPSEUDO_007628</name>
</gene>
<organism evidence="2 3">
    <name type="scientific">Phytophthora pseudosyringae</name>
    <dbReference type="NCBI Taxonomy" id="221518"/>
    <lineage>
        <taxon>Eukaryota</taxon>
        <taxon>Sar</taxon>
        <taxon>Stramenopiles</taxon>
        <taxon>Oomycota</taxon>
        <taxon>Peronosporomycetes</taxon>
        <taxon>Peronosporales</taxon>
        <taxon>Peronosporaceae</taxon>
        <taxon>Phytophthora</taxon>
    </lineage>
</organism>
<reference evidence="2" key="1">
    <citation type="submission" date="2021-02" db="EMBL/GenBank/DDBJ databases">
        <authorList>
            <person name="Palmer J.M."/>
        </authorList>
    </citation>
    <scope>NUCLEOTIDE SEQUENCE</scope>
    <source>
        <strain evidence="2">SCRP734</strain>
    </source>
</reference>
<evidence type="ECO:0000313" key="3">
    <source>
        <dbReference type="Proteomes" id="UP000694044"/>
    </source>
</evidence>
<feature type="region of interest" description="Disordered" evidence="1">
    <location>
        <begin position="323"/>
        <end position="351"/>
    </location>
</feature>
<dbReference type="AlphaFoldDB" id="A0A8T1VGZ3"/>
<feature type="compositionally biased region" description="Acidic residues" evidence="1">
    <location>
        <begin position="455"/>
        <end position="465"/>
    </location>
</feature>
<comment type="caution">
    <text evidence="2">The sequence shown here is derived from an EMBL/GenBank/DDBJ whole genome shotgun (WGS) entry which is preliminary data.</text>
</comment>
<proteinExistence type="predicted"/>
<feature type="region of interest" description="Disordered" evidence="1">
    <location>
        <begin position="429"/>
        <end position="497"/>
    </location>
</feature>
<keyword evidence="3" id="KW-1185">Reference proteome</keyword>
<feature type="compositionally biased region" description="Basic and acidic residues" evidence="1">
    <location>
        <begin position="439"/>
        <end position="448"/>
    </location>
</feature>
<dbReference type="Proteomes" id="UP000694044">
    <property type="component" value="Unassembled WGS sequence"/>
</dbReference>
<feature type="compositionally biased region" description="Basic and acidic residues" evidence="1">
    <location>
        <begin position="329"/>
        <end position="339"/>
    </location>
</feature>
<protein>
    <submittedName>
        <fullName evidence="2">Uncharacterized protein</fullName>
    </submittedName>
</protein>
<sequence length="497" mass="54658">MPGRQGRPPQAAMRDTFMALATAGGSSRKTGGGSRGRTASPGTPTRKAAVPAAHEVKELRGEAQRLDEQFSALCAKWRAALPERDVLLAACTAAKQKAVTGRVEQLNLRLKDELLQQQLYFSALQQKLTEAPLWSRSALCEELFERMHGYLHLVGSDPESRKEQLHARFELGVRLAPELVESFTREFVPLTSPVLPFSRTSTAATTISPPLNAPTGSDKDKDGSVCGTLVSNVFVCKVPASASIPRIFQTLVDNLKNTSIELERRLGVLLEVKHEVEMGASTYYSRVERQDGEMRGAHTNRAWTGKLVSDDLAVVVTDFVDEDDEEGTDAARKEAREEQVGNDGVPLVPPTSKSGLRIDTCMVLTIARVKDPETQELIVLMRRLRVHRYNLPPNSPVIHRELNKLLSYFNGDFHMAMLSDAYMNMGNDDHSSVAGSESVRSESEDKTVAQRTSDTEEAGETESDEDRSVKKRKTSRVKLAEVAPTPSAVEMSSPSKT</sequence>
<feature type="region of interest" description="Disordered" evidence="1">
    <location>
        <begin position="1"/>
        <end position="49"/>
    </location>
</feature>
<evidence type="ECO:0000313" key="2">
    <source>
        <dbReference type="EMBL" id="KAG7380206.1"/>
    </source>
</evidence>
<accession>A0A8T1VGZ3</accession>